<dbReference type="Proteomes" id="UP000268844">
    <property type="component" value="Unassembled WGS sequence"/>
</dbReference>
<evidence type="ECO:0000313" key="12">
    <source>
        <dbReference type="Proteomes" id="UP000268844"/>
    </source>
</evidence>
<keyword evidence="5" id="KW-0573">Peptidoglycan synthesis</keyword>
<dbReference type="PANTHER" id="PTHR21581">
    <property type="entry name" value="D-ALANYL-D-ALANINE CARBOXYPEPTIDASE"/>
    <property type="match status" value="1"/>
</dbReference>
<dbReference type="Pfam" id="PF00768">
    <property type="entry name" value="Peptidase_S11"/>
    <property type="match status" value="1"/>
</dbReference>
<dbReference type="Gene3D" id="3.40.710.10">
    <property type="entry name" value="DD-peptidase/beta-lactamase superfamily"/>
    <property type="match status" value="1"/>
</dbReference>
<dbReference type="GO" id="GO:0009002">
    <property type="term" value="F:serine-type D-Ala-D-Ala carboxypeptidase activity"/>
    <property type="evidence" value="ECO:0007669"/>
    <property type="project" value="UniProtKB-EC"/>
</dbReference>
<dbReference type="PANTHER" id="PTHR21581:SF6">
    <property type="entry name" value="TRAFFICKING PROTEIN PARTICLE COMPLEX SUBUNIT 12"/>
    <property type="match status" value="1"/>
</dbReference>
<dbReference type="GO" id="GO:0071555">
    <property type="term" value="P:cell wall organization"/>
    <property type="evidence" value="ECO:0007669"/>
    <property type="project" value="UniProtKB-KW"/>
</dbReference>
<dbReference type="InterPro" id="IPR018044">
    <property type="entry name" value="Peptidase_S11"/>
</dbReference>
<keyword evidence="11" id="KW-0121">Carboxypeptidase</keyword>
<dbReference type="AlphaFoldDB" id="A0A3S4EN91"/>
<proteinExistence type="inferred from homology"/>
<dbReference type="SUPFAM" id="SSF56601">
    <property type="entry name" value="beta-lactamase/transpeptidase-like"/>
    <property type="match status" value="1"/>
</dbReference>
<keyword evidence="3 11" id="KW-0378">Hydrolase</keyword>
<feature type="domain" description="Peptidase S11 D-alanyl-D-alanine carboxypeptidase A N-terminal" evidence="10">
    <location>
        <begin position="25"/>
        <end position="242"/>
    </location>
</feature>
<keyword evidence="12" id="KW-1185">Reference proteome</keyword>
<comment type="similarity">
    <text evidence="1 9">Belongs to the peptidase S11 family.</text>
</comment>
<dbReference type="PRINTS" id="PR00725">
    <property type="entry name" value="DADACBPTASE1"/>
</dbReference>
<dbReference type="GO" id="GO:0006508">
    <property type="term" value="P:proteolysis"/>
    <property type="evidence" value="ECO:0007669"/>
    <property type="project" value="InterPro"/>
</dbReference>
<evidence type="ECO:0000256" key="4">
    <source>
        <dbReference type="ARBA" id="ARBA00022960"/>
    </source>
</evidence>
<dbReference type="EMBL" id="UZWD01000038">
    <property type="protein sequence ID" value="VDS05925.1"/>
    <property type="molecule type" value="Genomic_DNA"/>
</dbReference>
<evidence type="ECO:0000259" key="10">
    <source>
        <dbReference type="Pfam" id="PF00768"/>
    </source>
</evidence>
<gene>
    <name evidence="11" type="primary">dacD</name>
    <name evidence="11" type="ORF">DEVEQU_03072</name>
</gene>
<protein>
    <submittedName>
        <fullName evidence="11">D-alanyl-D-alanine carboxypeptidase DacD</fullName>
        <ecNumber evidence="11">3.4.16.4</ecNumber>
    </submittedName>
</protein>
<evidence type="ECO:0000256" key="2">
    <source>
        <dbReference type="ARBA" id="ARBA00022729"/>
    </source>
</evidence>
<dbReference type="GO" id="GO:0009252">
    <property type="term" value="P:peptidoglycan biosynthetic process"/>
    <property type="evidence" value="ECO:0007669"/>
    <property type="project" value="UniProtKB-KW"/>
</dbReference>
<dbReference type="GO" id="GO:0008360">
    <property type="term" value="P:regulation of cell shape"/>
    <property type="evidence" value="ECO:0007669"/>
    <property type="project" value="UniProtKB-KW"/>
</dbReference>
<keyword evidence="11" id="KW-0645">Protease</keyword>
<dbReference type="OrthoDB" id="9795979at2"/>
<evidence type="ECO:0000256" key="8">
    <source>
        <dbReference type="PIRSR" id="PIRSR618044-2"/>
    </source>
</evidence>
<evidence type="ECO:0000256" key="5">
    <source>
        <dbReference type="ARBA" id="ARBA00022984"/>
    </source>
</evidence>
<feature type="active site" description="Acyl-ester intermediate" evidence="7">
    <location>
        <position position="50"/>
    </location>
</feature>
<dbReference type="EC" id="3.4.16.4" evidence="11"/>
<dbReference type="InterPro" id="IPR001967">
    <property type="entry name" value="Peptidase_S11_N"/>
</dbReference>
<evidence type="ECO:0000256" key="7">
    <source>
        <dbReference type="PIRSR" id="PIRSR618044-1"/>
    </source>
</evidence>
<dbReference type="InterPro" id="IPR012338">
    <property type="entry name" value="Beta-lactam/transpept-like"/>
</dbReference>
<feature type="active site" evidence="7">
    <location>
        <position position="110"/>
    </location>
</feature>
<reference evidence="11 12" key="1">
    <citation type="submission" date="2018-12" db="EMBL/GenBank/DDBJ databases">
        <authorList>
            <person name="Criscuolo A."/>
        </authorList>
    </citation>
    <scope>NUCLEOTIDE SEQUENCE [LARGE SCALE GENOMIC DNA]</scope>
    <source>
        <strain evidence="11">ACIP1116281</strain>
    </source>
</reference>
<sequence>MAFVRRLLVALMLVLAGLVPAWATPLLLADRATLDVLYAEDAGLPWHPASLTKLMTAYVAFEEIAAGNVTLDTPVTISRKAFNLAPSKSGLPVDSAITLKDALYILIVKSANDVAMAIAETVGGNEANFVAKMNDVARRMGLTGTHYTNPHGLHDPAQVTTARDLAILALYIEQSFPQYMPMFSTSVVNLGKAKLESNNGLLKSFAGANGMKTGYVCASGLNIVATVDRNGRRLLAVVLGGSSGRERNERAADLFLKGLSGQLRPNGQTLLTLGNAVGAAPTDMRSLICGKDAATYVKAQEAAFPMGLKDQPSFLTDQVAERAYTAVDLGRIRTGIALPRPRPPHVPQFSMPTVADNVTPAPDATLRPGIPVSAGVMIPYPMPRPSFRP</sequence>
<evidence type="ECO:0000256" key="1">
    <source>
        <dbReference type="ARBA" id="ARBA00007164"/>
    </source>
</evidence>
<evidence type="ECO:0000313" key="11">
    <source>
        <dbReference type="EMBL" id="VDS05925.1"/>
    </source>
</evidence>
<name>A0A3S4EN91_9HYPH</name>
<organism evidence="11 12">
    <name type="scientific">Devosia equisanguinis</name>
    <dbReference type="NCBI Taxonomy" id="2490941"/>
    <lineage>
        <taxon>Bacteria</taxon>
        <taxon>Pseudomonadati</taxon>
        <taxon>Pseudomonadota</taxon>
        <taxon>Alphaproteobacteria</taxon>
        <taxon>Hyphomicrobiales</taxon>
        <taxon>Devosiaceae</taxon>
        <taxon>Devosia</taxon>
    </lineage>
</organism>
<keyword evidence="2" id="KW-0732">Signal</keyword>
<keyword evidence="4" id="KW-0133">Cell shape</keyword>
<dbReference type="RefSeq" id="WP_126151452.1">
    <property type="nucleotide sequence ID" value="NZ_JBHTMH010000001.1"/>
</dbReference>
<keyword evidence="6" id="KW-0961">Cell wall biogenesis/degradation</keyword>
<evidence type="ECO:0000256" key="6">
    <source>
        <dbReference type="ARBA" id="ARBA00023316"/>
    </source>
</evidence>
<feature type="binding site" evidence="8">
    <location>
        <position position="212"/>
    </location>
    <ligand>
        <name>substrate</name>
    </ligand>
</feature>
<accession>A0A3S4EN91</accession>
<evidence type="ECO:0000256" key="9">
    <source>
        <dbReference type="RuleBase" id="RU004016"/>
    </source>
</evidence>
<feature type="active site" description="Proton acceptor" evidence="7">
    <location>
        <position position="53"/>
    </location>
</feature>
<evidence type="ECO:0000256" key="3">
    <source>
        <dbReference type="ARBA" id="ARBA00022801"/>
    </source>
</evidence>